<dbReference type="Gene3D" id="1.10.3290.10">
    <property type="entry name" value="Fido-like domain"/>
    <property type="match status" value="1"/>
</dbReference>
<dbReference type="PANTHER" id="PTHR13504">
    <property type="entry name" value="FIDO DOMAIN-CONTAINING PROTEIN DDB_G0283145"/>
    <property type="match status" value="1"/>
</dbReference>
<dbReference type="EMBL" id="MNUI01000070">
    <property type="protein sequence ID" value="OIN88500.1"/>
    <property type="molecule type" value="Genomic_DNA"/>
</dbReference>
<dbReference type="InterPro" id="IPR040198">
    <property type="entry name" value="Fido_containing"/>
</dbReference>
<reference evidence="2 3" key="1">
    <citation type="journal article" date="2016" name="Environ. Microbiol.">
        <title>Genomic resolution of a cold subsurface aquifer community provides metabolic insights for novel microbes adapted to high CO concentrations.</title>
        <authorList>
            <person name="Probst A.J."/>
            <person name="Castelle C.J."/>
            <person name="Singh A."/>
            <person name="Brown C.T."/>
            <person name="Anantharaman K."/>
            <person name="Sharon I."/>
            <person name="Hug L.A."/>
            <person name="Burstein D."/>
            <person name="Emerson J.B."/>
            <person name="Thomas B.C."/>
            <person name="Banfield J.F."/>
        </authorList>
    </citation>
    <scope>NUCLEOTIDE SEQUENCE [LARGE SCALE GENOMIC DNA]</scope>
    <source>
        <strain evidence="2">CG1_02_47_37</strain>
    </source>
</reference>
<organism evidence="2 3">
    <name type="scientific">Candidatus Beckwithbacteria bacterium CG1_02_47_37</name>
    <dbReference type="NCBI Taxonomy" id="1805034"/>
    <lineage>
        <taxon>Bacteria</taxon>
        <taxon>Candidatus Beckwithiibacteriota</taxon>
    </lineage>
</organism>
<protein>
    <recommendedName>
        <fullName evidence="1">Fido domain-containing protein</fullName>
    </recommendedName>
</protein>
<accession>A0A1J4RQB0</accession>
<proteinExistence type="predicted"/>
<dbReference type="SUPFAM" id="SSF140931">
    <property type="entry name" value="Fic-like"/>
    <property type="match status" value="1"/>
</dbReference>
<evidence type="ECO:0000313" key="3">
    <source>
        <dbReference type="Proteomes" id="UP000183144"/>
    </source>
</evidence>
<dbReference type="PANTHER" id="PTHR13504:SF38">
    <property type="entry name" value="FIDO DOMAIN-CONTAINING PROTEIN"/>
    <property type="match status" value="1"/>
</dbReference>
<feature type="domain" description="Fido" evidence="1">
    <location>
        <begin position="136"/>
        <end position="284"/>
    </location>
</feature>
<dbReference type="Proteomes" id="UP000183144">
    <property type="component" value="Unassembled WGS sequence"/>
</dbReference>
<dbReference type="PROSITE" id="PS51459">
    <property type="entry name" value="FIDO"/>
    <property type="match status" value="1"/>
</dbReference>
<dbReference type="InterPro" id="IPR003812">
    <property type="entry name" value="Fido"/>
</dbReference>
<sequence>MGEIKILHPFTSRFLADFILTPSLIPFADEEVVNLDKELTRHEQIFLNPEIARNLISRNELLASFAISKAEKSQLTLAEAKEVYELVLGDPDYNFIAQKLKIKKSLTQKDHDRLEFFNIARTFRLLNRQKSRLADLNPEFIRKLHRDLTLGLDLFKDYLADFTVYKSGNWRDNDLIRVGNYAPATYPEIPAGIKELVNLVKNKPRVSSVAIFHTGLYALHPFNNGNKRVGRVLEHWLFRSLGLNAKNLYSTSYYYHQEKPRYYRRLLNSLERKNLNHFCGFVFEALVLSMAGVLKTSLAVKRQEFITGREPDKNIRLIVKPLVKRREVQFKQLINKTQGKMARQTFVNYLDQAVKTSLVSKRIDGKKTYYCLNFNAPETESLNRWLKFIADRLTYLPDSFKNV</sequence>
<gene>
    <name evidence="2" type="ORF">AUJ59_03775</name>
</gene>
<dbReference type="Pfam" id="PF02661">
    <property type="entry name" value="Fic"/>
    <property type="match status" value="1"/>
</dbReference>
<evidence type="ECO:0000259" key="1">
    <source>
        <dbReference type="PROSITE" id="PS51459"/>
    </source>
</evidence>
<name>A0A1J4RQB0_9BACT</name>
<evidence type="ECO:0000313" key="2">
    <source>
        <dbReference type="EMBL" id="OIN88500.1"/>
    </source>
</evidence>
<dbReference type="AlphaFoldDB" id="A0A1J4RQB0"/>
<comment type="caution">
    <text evidence="2">The sequence shown here is derived from an EMBL/GenBank/DDBJ whole genome shotgun (WGS) entry which is preliminary data.</text>
</comment>
<dbReference type="InterPro" id="IPR036597">
    <property type="entry name" value="Fido-like_dom_sf"/>
</dbReference>
<dbReference type="STRING" id="1805034.AUJ59_03775"/>